<comment type="caution">
    <text evidence="2">The sequence shown here is derived from an EMBL/GenBank/DDBJ whole genome shotgun (WGS) entry which is preliminary data.</text>
</comment>
<name>A0ABD4QMS5_9BACI</name>
<reference evidence="2 4" key="2">
    <citation type="submission" date="2021-04" db="EMBL/GenBank/DDBJ databases">
        <title>Isolation of newly marine bacteria for enzymatic activity.</title>
        <authorList>
            <person name="Hadi W.A.M."/>
            <person name="Nair A.J.J."/>
            <person name="Edwin B.T."/>
        </authorList>
    </citation>
    <scope>NUCLEOTIDE SEQUENCE [LARGE SCALE GENOMIC DNA]</scope>
    <source>
        <strain evidence="2 4">B28A</strain>
    </source>
</reference>
<dbReference type="Proteomes" id="UP000050272">
    <property type="component" value="Unassembled WGS sequence"/>
</dbReference>
<dbReference type="AlphaFoldDB" id="A0ABD4QMS5"/>
<evidence type="ECO:0000313" key="4">
    <source>
        <dbReference type="Proteomes" id="UP000676804"/>
    </source>
</evidence>
<keyword evidence="3" id="KW-1185">Reference proteome</keyword>
<protein>
    <submittedName>
        <fullName evidence="2">Uncharacterized protein</fullName>
    </submittedName>
</protein>
<dbReference type="Proteomes" id="UP000676804">
    <property type="component" value="Unassembled WGS sequence"/>
</dbReference>
<evidence type="ECO:0000313" key="2">
    <source>
        <dbReference type="EMBL" id="MBR8691495.1"/>
    </source>
</evidence>
<sequence>MLKSNQNITYTGDEMLEVLKEMNLILLSLHYMGSYYGEKFHQYGEEAYRREYETETTRFIDEWDVTQRLAKVRKILSSKFDSTLGIDDMDDIERALEDIKYWTKPNDKPNP</sequence>
<gene>
    <name evidence="1" type="ORF">AKG37_14495</name>
    <name evidence="2" type="ORF">KCQ59_17055</name>
</gene>
<organism evidence="2 4">
    <name type="scientific">Bacillus australimaris</name>
    <dbReference type="NCBI Taxonomy" id="1326968"/>
    <lineage>
        <taxon>Bacteria</taxon>
        <taxon>Bacillati</taxon>
        <taxon>Bacillota</taxon>
        <taxon>Bacilli</taxon>
        <taxon>Bacillales</taxon>
        <taxon>Bacillaceae</taxon>
        <taxon>Bacillus</taxon>
    </lineage>
</organism>
<dbReference type="RefSeq" id="WP_060699858.1">
    <property type="nucleotide sequence ID" value="NZ_JAGQFH010000029.1"/>
</dbReference>
<dbReference type="EMBL" id="LGYN01000029">
    <property type="protein sequence ID" value="KPN12822.1"/>
    <property type="molecule type" value="Genomic_DNA"/>
</dbReference>
<evidence type="ECO:0000313" key="3">
    <source>
        <dbReference type="Proteomes" id="UP000050272"/>
    </source>
</evidence>
<reference evidence="1 3" key="1">
    <citation type="submission" date="2015-07" db="EMBL/GenBank/DDBJ databases">
        <title>Bacillus zhangzhouensis sp. nov. and Bacillus nanhaiticus sp. nov.</title>
        <authorList>
            <person name="Liu Y."/>
            <person name="Lai Q."/>
            <person name="Shao Z."/>
        </authorList>
    </citation>
    <scope>NUCLEOTIDE SEQUENCE [LARGE SCALE GENOMIC DNA]</scope>
    <source>
        <strain evidence="1 3">NH7I_1</strain>
    </source>
</reference>
<dbReference type="EMBL" id="JAGQFH010000029">
    <property type="protein sequence ID" value="MBR8691495.1"/>
    <property type="molecule type" value="Genomic_DNA"/>
</dbReference>
<accession>A0ABD4QMS5</accession>
<evidence type="ECO:0000313" key="1">
    <source>
        <dbReference type="EMBL" id="KPN12822.1"/>
    </source>
</evidence>
<proteinExistence type="predicted"/>